<keyword evidence="2" id="KW-1185">Reference proteome</keyword>
<sequence length="247" mass="27325">TCPGASFSWQMPSIFRTYPFPIHDAGSRHNPGYSLLGVDGVASHLHLRSSRCSGSTFTEGSGCTSCRGLGPSINIVMLWASESFSHRPVARLNYDQLLDKLDTVSRQLETERLKRLNLVKSFQRACNRNTESQRLLDLISTSDVPGLSRILSTAKKQGWGLSKTHDYCQRALAGKYRSHYSSLDIDLATLTYELGGGAALYALNHAPATLPGRHMIANTRRELSLRVTAGKVKMHDALENIEIFSKM</sequence>
<protein>
    <submittedName>
        <fullName evidence="1">Uncharacterized protein</fullName>
    </submittedName>
</protein>
<evidence type="ECO:0000313" key="1">
    <source>
        <dbReference type="EMBL" id="KAJ7325489.1"/>
    </source>
</evidence>
<dbReference type="Proteomes" id="UP001218218">
    <property type="component" value="Unassembled WGS sequence"/>
</dbReference>
<comment type="caution">
    <text evidence="1">The sequence shown here is derived from an EMBL/GenBank/DDBJ whole genome shotgun (WGS) entry which is preliminary data.</text>
</comment>
<feature type="non-terminal residue" evidence="1">
    <location>
        <position position="247"/>
    </location>
</feature>
<reference evidence="1" key="1">
    <citation type="submission" date="2023-03" db="EMBL/GenBank/DDBJ databases">
        <title>Massive genome expansion in bonnet fungi (Mycena s.s.) driven by repeated elements and novel gene families across ecological guilds.</title>
        <authorList>
            <consortium name="Lawrence Berkeley National Laboratory"/>
            <person name="Harder C.B."/>
            <person name="Miyauchi S."/>
            <person name="Viragh M."/>
            <person name="Kuo A."/>
            <person name="Thoen E."/>
            <person name="Andreopoulos B."/>
            <person name="Lu D."/>
            <person name="Skrede I."/>
            <person name="Drula E."/>
            <person name="Henrissat B."/>
            <person name="Morin E."/>
            <person name="Kohler A."/>
            <person name="Barry K."/>
            <person name="LaButti K."/>
            <person name="Morin E."/>
            <person name="Salamov A."/>
            <person name="Lipzen A."/>
            <person name="Mereny Z."/>
            <person name="Hegedus B."/>
            <person name="Baldrian P."/>
            <person name="Stursova M."/>
            <person name="Weitz H."/>
            <person name="Taylor A."/>
            <person name="Grigoriev I.V."/>
            <person name="Nagy L.G."/>
            <person name="Martin F."/>
            <person name="Kauserud H."/>
        </authorList>
    </citation>
    <scope>NUCLEOTIDE SEQUENCE</scope>
    <source>
        <strain evidence="1">CBHHK002</strain>
    </source>
</reference>
<organism evidence="1 2">
    <name type="scientific">Mycena albidolilacea</name>
    <dbReference type="NCBI Taxonomy" id="1033008"/>
    <lineage>
        <taxon>Eukaryota</taxon>
        <taxon>Fungi</taxon>
        <taxon>Dikarya</taxon>
        <taxon>Basidiomycota</taxon>
        <taxon>Agaricomycotina</taxon>
        <taxon>Agaricomycetes</taxon>
        <taxon>Agaricomycetidae</taxon>
        <taxon>Agaricales</taxon>
        <taxon>Marasmiineae</taxon>
        <taxon>Mycenaceae</taxon>
        <taxon>Mycena</taxon>
    </lineage>
</organism>
<gene>
    <name evidence="1" type="ORF">DFH08DRAFT_711224</name>
</gene>
<proteinExistence type="predicted"/>
<evidence type="ECO:0000313" key="2">
    <source>
        <dbReference type="Proteomes" id="UP001218218"/>
    </source>
</evidence>
<dbReference type="AlphaFoldDB" id="A0AAD7EH57"/>
<name>A0AAD7EH57_9AGAR</name>
<dbReference type="EMBL" id="JARIHO010000044">
    <property type="protein sequence ID" value="KAJ7325489.1"/>
    <property type="molecule type" value="Genomic_DNA"/>
</dbReference>
<accession>A0AAD7EH57</accession>